<protein>
    <submittedName>
        <fullName evidence="2">Uncharacterized protein</fullName>
    </submittedName>
</protein>
<feature type="region of interest" description="Disordered" evidence="1">
    <location>
        <begin position="163"/>
        <end position="195"/>
    </location>
</feature>
<proteinExistence type="predicted"/>
<dbReference type="AlphaFoldDB" id="A0A413KB07"/>
<feature type="compositionally biased region" description="Basic and acidic residues" evidence="1">
    <location>
        <begin position="1"/>
        <end position="11"/>
    </location>
</feature>
<reference evidence="2 3" key="1">
    <citation type="submission" date="2018-08" db="EMBL/GenBank/DDBJ databases">
        <title>A genome reference for cultivated species of the human gut microbiota.</title>
        <authorList>
            <person name="Zou Y."/>
            <person name="Xue W."/>
            <person name="Luo G."/>
        </authorList>
    </citation>
    <scope>NUCLEOTIDE SEQUENCE [LARGE SCALE GENOMIC DNA]</scope>
    <source>
        <strain evidence="2 3">CF01-1</strain>
    </source>
</reference>
<name>A0A413KB07_BIFPS</name>
<comment type="caution">
    <text evidence="2">The sequence shown here is derived from an EMBL/GenBank/DDBJ whole genome shotgun (WGS) entry which is preliminary data.</text>
</comment>
<feature type="compositionally biased region" description="Basic and acidic residues" evidence="1">
    <location>
        <begin position="37"/>
        <end position="93"/>
    </location>
</feature>
<evidence type="ECO:0000313" key="3">
    <source>
        <dbReference type="Proteomes" id="UP000284163"/>
    </source>
</evidence>
<organism evidence="2 3">
    <name type="scientific">Bifidobacterium pseudocatenulatum</name>
    <dbReference type="NCBI Taxonomy" id="28026"/>
    <lineage>
        <taxon>Bacteria</taxon>
        <taxon>Bacillati</taxon>
        <taxon>Actinomycetota</taxon>
        <taxon>Actinomycetes</taxon>
        <taxon>Bifidobacteriales</taxon>
        <taxon>Bifidobacteriaceae</taxon>
        <taxon>Bifidobacterium</taxon>
    </lineage>
</organism>
<evidence type="ECO:0000313" key="2">
    <source>
        <dbReference type="EMBL" id="RGY75334.1"/>
    </source>
</evidence>
<dbReference type="EMBL" id="QSDK01000018">
    <property type="protein sequence ID" value="RGY75334.1"/>
    <property type="molecule type" value="Genomic_DNA"/>
</dbReference>
<feature type="compositionally biased region" description="Basic and acidic residues" evidence="1">
    <location>
        <begin position="183"/>
        <end position="195"/>
    </location>
</feature>
<sequence length="195" mass="22305">MTDPEEKKTAPETEQQNSEPETGAESAQEPNTQSVEPDTKTVKPEDSGEDKSSEPDDVAKWKAMSRKNEDNAKANLKRAEHAETERDSLRTENARLKVRMQYPQINDDALSLCSETEPEKIQEWADKYAKLNPLDTEPAKRDVREDAWHARYPLWPSIRRAQSIRRPPRATPTGVIWNARGTPDARRTNQQDLRS</sequence>
<gene>
    <name evidence="2" type="ORF">DXA22_09070</name>
</gene>
<dbReference type="Proteomes" id="UP000284163">
    <property type="component" value="Unassembled WGS sequence"/>
</dbReference>
<evidence type="ECO:0000256" key="1">
    <source>
        <dbReference type="SAM" id="MobiDB-lite"/>
    </source>
</evidence>
<accession>A0A413KB07</accession>
<feature type="region of interest" description="Disordered" evidence="1">
    <location>
        <begin position="1"/>
        <end position="93"/>
    </location>
</feature>